<gene>
    <name evidence="1" type="ORF">GCM10023217_31890</name>
</gene>
<accession>A0ABP8ZIU0</accession>
<comment type="caution">
    <text evidence="1">The sequence shown here is derived from an EMBL/GenBank/DDBJ whole genome shotgun (WGS) entry which is preliminary data.</text>
</comment>
<organism evidence="1 2">
    <name type="scientific">Gordonia alkaliphila</name>
    <dbReference type="NCBI Taxonomy" id="1053547"/>
    <lineage>
        <taxon>Bacteria</taxon>
        <taxon>Bacillati</taxon>
        <taxon>Actinomycetota</taxon>
        <taxon>Actinomycetes</taxon>
        <taxon>Mycobacteriales</taxon>
        <taxon>Gordoniaceae</taxon>
        <taxon>Gordonia</taxon>
    </lineage>
</organism>
<dbReference type="PROSITE" id="PS51257">
    <property type="entry name" value="PROKAR_LIPOPROTEIN"/>
    <property type="match status" value="1"/>
</dbReference>
<dbReference type="RefSeq" id="WP_345314251.1">
    <property type="nucleotide sequence ID" value="NZ_BAABIE010000018.1"/>
</dbReference>
<name>A0ABP8ZIU0_9ACTN</name>
<dbReference type="Proteomes" id="UP001500822">
    <property type="component" value="Unassembled WGS sequence"/>
</dbReference>
<evidence type="ECO:0000313" key="2">
    <source>
        <dbReference type="Proteomes" id="UP001500822"/>
    </source>
</evidence>
<sequence length="96" mass="10084">MTEDVRLDAAGLDRLIARQHAVAQTLAACAQRLALRPGWAQSPAHREAAAALDQRLDHIVERLTAASAGVAGLAERIGSHAAAVVQTDRESVGEPD</sequence>
<proteinExistence type="predicted"/>
<protein>
    <recommendedName>
        <fullName evidence="3">PE family protein</fullName>
    </recommendedName>
</protein>
<dbReference type="EMBL" id="BAABIE010000018">
    <property type="protein sequence ID" value="GAA4757350.1"/>
    <property type="molecule type" value="Genomic_DNA"/>
</dbReference>
<reference evidence="2" key="1">
    <citation type="journal article" date="2019" name="Int. J. Syst. Evol. Microbiol.">
        <title>The Global Catalogue of Microorganisms (GCM) 10K type strain sequencing project: providing services to taxonomists for standard genome sequencing and annotation.</title>
        <authorList>
            <consortium name="The Broad Institute Genomics Platform"/>
            <consortium name="The Broad Institute Genome Sequencing Center for Infectious Disease"/>
            <person name="Wu L."/>
            <person name="Ma J."/>
        </authorList>
    </citation>
    <scope>NUCLEOTIDE SEQUENCE [LARGE SCALE GENOMIC DNA]</scope>
    <source>
        <strain evidence="2">JCM 18077</strain>
    </source>
</reference>
<evidence type="ECO:0008006" key="3">
    <source>
        <dbReference type="Google" id="ProtNLM"/>
    </source>
</evidence>
<keyword evidence="2" id="KW-1185">Reference proteome</keyword>
<evidence type="ECO:0000313" key="1">
    <source>
        <dbReference type="EMBL" id="GAA4757350.1"/>
    </source>
</evidence>